<protein>
    <recommendedName>
        <fullName evidence="2">Fe2OG dioxygenase domain-containing protein</fullName>
    </recommendedName>
</protein>
<dbReference type="PRINTS" id="PR00682">
    <property type="entry name" value="IPNSYNTHASE"/>
</dbReference>
<evidence type="ECO:0000256" key="1">
    <source>
        <dbReference type="RuleBase" id="RU003682"/>
    </source>
</evidence>
<reference evidence="3 4" key="1">
    <citation type="journal article" date="2018" name="Nat. Ecol. Evol.">
        <title>Shark genomes provide insights into elasmobranch evolution and the origin of vertebrates.</title>
        <authorList>
            <person name="Hara Y"/>
            <person name="Yamaguchi K"/>
            <person name="Onimaru K"/>
            <person name="Kadota M"/>
            <person name="Koyanagi M"/>
            <person name="Keeley SD"/>
            <person name="Tatsumi K"/>
            <person name="Tanaka K"/>
            <person name="Motone F"/>
            <person name="Kageyama Y"/>
            <person name="Nozu R"/>
            <person name="Adachi N"/>
            <person name="Nishimura O"/>
            <person name="Nakagawa R"/>
            <person name="Tanegashima C"/>
            <person name="Kiyatake I"/>
            <person name="Matsumoto R"/>
            <person name="Murakumo K"/>
            <person name="Nishida K"/>
            <person name="Terakita A"/>
            <person name="Kuratani S"/>
            <person name="Sato K"/>
            <person name="Hyodo S Kuraku.S."/>
        </authorList>
    </citation>
    <scope>NUCLEOTIDE SEQUENCE [LARGE SCALE GENOMIC DNA]</scope>
</reference>
<dbReference type="Pfam" id="PF03171">
    <property type="entry name" value="2OG-FeII_Oxy"/>
    <property type="match status" value="1"/>
</dbReference>
<evidence type="ECO:0000259" key="2">
    <source>
        <dbReference type="PROSITE" id="PS51471"/>
    </source>
</evidence>
<dbReference type="PROSITE" id="PS51471">
    <property type="entry name" value="FE2OG_OXY"/>
    <property type="match status" value="1"/>
</dbReference>
<dbReference type="OrthoDB" id="288590at2759"/>
<dbReference type="GO" id="GO:0046872">
    <property type="term" value="F:metal ion binding"/>
    <property type="evidence" value="ECO:0007669"/>
    <property type="project" value="UniProtKB-KW"/>
</dbReference>
<name>A0A401RME2_CHIPU</name>
<dbReference type="STRING" id="137246.A0A401RME2"/>
<evidence type="ECO:0000313" key="4">
    <source>
        <dbReference type="Proteomes" id="UP000287033"/>
    </source>
</evidence>
<dbReference type="Gene3D" id="2.60.120.330">
    <property type="entry name" value="B-lactam Antibiotic, Isopenicillin N Synthase, Chain"/>
    <property type="match status" value="1"/>
</dbReference>
<dbReference type="InterPro" id="IPR026992">
    <property type="entry name" value="DIOX_N"/>
</dbReference>
<keyword evidence="1" id="KW-0479">Metal-binding</keyword>
<dbReference type="Pfam" id="PF14226">
    <property type="entry name" value="DIOX_N"/>
    <property type="match status" value="1"/>
</dbReference>
<dbReference type="GO" id="GO:0016491">
    <property type="term" value="F:oxidoreductase activity"/>
    <property type="evidence" value="ECO:0007669"/>
    <property type="project" value="UniProtKB-KW"/>
</dbReference>
<comment type="caution">
    <text evidence="3">The sequence shown here is derived from an EMBL/GenBank/DDBJ whole genome shotgun (WGS) entry which is preliminary data.</text>
</comment>
<dbReference type="InterPro" id="IPR050231">
    <property type="entry name" value="Iron_ascorbate_oxido_reductase"/>
</dbReference>
<dbReference type="OMA" id="FWHVGRE"/>
<dbReference type="InterPro" id="IPR027443">
    <property type="entry name" value="IPNS-like_sf"/>
</dbReference>
<dbReference type="Proteomes" id="UP000287033">
    <property type="component" value="Unassembled WGS sequence"/>
</dbReference>
<comment type="similarity">
    <text evidence="1">Belongs to the iron/ascorbate-dependent oxidoreductase family.</text>
</comment>
<dbReference type="FunFam" id="2.60.120.330:FF:000038">
    <property type="entry name" value="Si:dkey-10o6.2"/>
    <property type="match status" value="1"/>
</dbReference>
<proteinExistence type="inferred from homology"/>
<keyword evidence="1" id="KW-0408">Iron</keyword>
<organism evidence="3 4">
    <name type="scientific">Chiloscyllium punctatum</name>
    <name type="common">Brownbanded bambooshark</name>
    <name type="synonym">Hemiscyllium punctatum</name>
    <dbReference type="NCBI Taxonomy" id="137246"/>
    <lineage>
        <taxon>Eukaryota</taxon>
        <taxon>Metazoa</taxon>
        <taxon>Chordata</taxon>
        <taxon>Craniata</taxon>
        <taxon>Vertebrata</taxon>
        <taxon>Chondrichthyes</taxon>
        <taxon>Elasmobranchii</taxon>
        <taxon>Galeomorphii</taxon>
        <taxon>Galeoidea</taxon>
        <taxon>Orectolobiformes</taxon>
        <taxon>Hemiscylliidae</taxon>
        <taxon>Chiloscyllium</taxon>
    </lineage>
</organism>
<sequence>MSIEIVDFGSFGLGKNEPSAIEIERISTEVIRALTDIGFVYLKNTGIEDQKIFEVMDICKEFFMLPSNIKQQYAHTVDSESLGHGWIAEDKERLNPERPADLKESFNISALSPHVKWPIINTNPEFRECLESFFKMCQQLSVKILEVIALGLGLERDFFINKHQKMGSNKNPTTLRALYYPSVQKSSMQDHQIRCGEHSDYGTFSLLFQDKTGGLEILNRSGEYVAAPYIQNTVLINIADLLQRWTSDKLLSTVHRVVLPKSEDKMCKPRQSLVFFVDPDNDVIVTCCNGLQKYPPIPALQHIQGRLNSSNVTKS</sequence>
<keyword evidence="1" id="KW-0560">Oxidoreductase</keyword>
<dbReference type="EMBL" id="BEZZ01001540">
    <property type="protein sequence ID" value="GCC19322.1"/>
    <property type="molecule type" value="Genomic_DNA"/>
</dbReference>
<dbReference type="InterPro" id="IPR044861">
    <property type="entry name" value="IPNS-like_FE2OG_OXY"/>
</dbReference>
<dbReference type="SUPFAM" id="SSF51197">
    <property type="entry name" value="Clavaminate synthase-like"/>
    <property type="match status" value="1"/>
</dbReference>
<dbReference type="InterPro" id="IPR005123">
    <property type="entry name" value="Oxoglu/Fe-dep_dioxygenase_dom"/>
</dbReference>
<gene>
    <name evidence="3" type="ORF">chiPu_0018321</name>
</gene>
<keyword evidence="4" id="KW-1185">Reference proteome</keyword>
<feature type="domain" description="Fe2OG dioxygenase" evidence="2">
    <location>
        <begin position="171"/>
        <end position="279"/>
    </location>
</feature>
<dbReference type="AlphaFoldDB" id="A0A401RME2"/>
<dbReference type="PANTHER" id="PTHR47990">
    <property type="entry name" value="2-OXOGLUTARATE (2OG) AND FE(II)-DEPENDENT OXYGENASE SUPERFAMILY PROTEIN-RELATED"/>
    <property type="match status" value="1"/>
</dbReference>
<accession>A0A401RME2</accession>
<evidence type="ECO:0000313" key="3">
    <source>
        <dbReference type="EMBL" id="GCC19322.1"/>
    </source>
</evidence>